<dbReference type="Proteomes" id="UP000569914">
    <property type="component" value="Unassembled WGS sequence"/>
</dbReference>
<proteinExistence type="predicted"/>
<comment type="caution">
    <text evidence="2">The sequence shown here is derived from an EMBL/GenBank/DDBJ whole genome shotgun (WGS) entry which is preliminary data.</text>
</comment>
<reference evidence="2 3" key="1">
    <citation type="submission" date="2020-07" db="EMBL/GenBank/DDBJ databases">
        <title>Sequencing the genomes of 1000 actinobacteria strains.</title>
        <authorList>
            <person name="Klenk H.-P."/>
        </authorList>
    </citation>
    <scope>NUCLEOTIDE SEQUENCE [LARGE SCALE GENOMIC DNA]</scope>
    <source>
        <strain evidence="2 3">DSM 22083</strain>
    </source>
</reference>
<sequence length="196" mass="21064">MINLAQHSGVLPALAQLAYVDIDSLLRPVYGHDKQCASFGHTKIAGNQVLRRGLSPLATTISTPLAAPVVAGIRLSAGKAGSGKGAASMVAEASRRPRPSPPRRWDRPWPQRQPQRLPGMITVPARRRAQLVQDHHLLPLEADRYRTATVLVTACRCLIVKPMSHTQPAGPHPGGGAPLRGHSAHEATNPFRGHFP</sequence>
<dbReference type="EMBL" id="JACCBU010000001">
    <property type="protein sequence ID" value="NYE70184.1"/>
    <property type="molecule type" value="Genomic_DNA"/>
</dbReference>
<dbReference type="AlphaFoldDB" id="A0A7Y9L7X2"/>
<name>A0A7Y9L7X2_9ACTN</name>
<organism evidence="2 3">
    <name type="scientific">Microlunatus parietis</name>
    <dbReference type="NCBI Taxonomy" id="682979"/>
    <lineage>
        <taxon>Bacteria</taxon>
        <taxon>Bacillati</taxon>
        <taxon>Actinomycetota</taxon>
        <taxon>Actinomycetes</taxon>
        <taxon>Propionibacteriales</taxon>
        <taxon>Propionibacteriaceae</taxon>
        <taxon>Microlunatus</taxon>
    </lineage>
</organism>
<evidence type="ECO:0000256" key="1">
    <source>
        <dbReference type="SAM" id="MobiDB-lite"/>
    </source>
</evidence>
<protein>
    <submittedName>
        <fullName evidence="2">Uncharacterized protein</fullName>
    </submittedName>
</protein>
<accession>A0A7Y9L7X2</accession>
<evidence type="ECO:0000313" key="2">
    <source>
        <dbReference type="EMBL" id="NYE70184.1"/>
    </source>
</evidence>
<feature type="region of interest" description="Disordered" evidence="1">
    <location>
        <begin position="79"/>
        <end position="116"/>
    </location>
</feature>
<feature type="region of interest" description="Disordered" evidence="1">
    <location>
        <begin position="166"/>
        <end position="196"/>
    </location>
</feature>
<gene>
    <name evidence="2" type="ORF">BKA15_001513</name>
</gene>
<keyword evidence="3" id="KW-1185">Reference proteome</keyword>
<evidence type="ECO:0000313" key="3">
    <source>
        <dbReference type="Proteomes" id="UP000569914"/>
    </source>
</evidence>